<dbReference type="InterPro" id="IPR036412">
    <property type="entry name" value="HAD-like_sf"/>
</dbReference>
<accession>A0ABY8C7I2</accession>
<sequence length="278" mass="31139">MTTLKTDTLMDVPVKMVVSDLDGTLLNSEHKLTKSTIDAVKALVEQGVQFMLATGRHYQDVYLIAKQLNVDICLITSNGARVHNSSGELLYENHMPSHLVKKVLYLSEGFDVHRNLYQQDFWLVEEPHEALLAIHHESGFKYKICDFSAIDLAHIDKIYFTAEHDKLVELETLLKQHLSQQLCITFTSPEYLEVMNLGVSKGQALKMVLKQRALSFKEVMALGDGMNDIEMLNLVGHAVVMDNASEQVKTLLPNAILANSNAVDGVAVYLQKTILKSD</sequence>
<dbReference type="EMBL" id="CP102381">
    <property type="protein sequence ID" value="WEJ61926.1"/>
    <property type="molecule type" value="Genomic_DNA"/>
</dbReference>
<dbReference type="Pfam" id="PF08282">
    <property type="entry name" value="Hydrolase_3"/>
    <property type="match status" value="1"/>
</dbReference>
<dbReference type="Proteomes" id="UP001222275">
    <property type="component" value="Chromosome"/>
</dbReference>
<evidence type="ECO:0000256" key="1">
    <source>
        <dbReference type="ARBA" id="ARBA00001946"/>
    </source>
</evidence>
<evidence type="ECO:0000313" key="7">
    <source>
        <dbReference type="Proteomes" id="UP001222275"/>
    </source>
</evidence>
<dbReference type="RefSeq" id="WP_275594184.1">
    <property type="nucleotide sequence ID" value="NZ_CP102381.1"/>
</dbReference>
<dbReference type="CDD" id="cd07516">
    <property type="entry name" value="HAD_Pase"/>
    <property type="match status" value="1"/>
</dbReference>
<dbReference type="InterPro" id="IPR006379">
    <property type="entry name" value="HAD-SF_hydro_IIB"/>
</dbReference>
<proteinExistence type="inferred from homology"/>
<evidence type="ECO:0000256" key="3">
    <source>
        <dbReference type="ARBA" id="ARBA00022801"/>
    </source>
</evidence>
<dbReference type="Gene3D" id="3.40.50.1000">
    <property type="entry name" value="HAD superfamily/HAD-like"/>
    <property type="match status" value="1"/>
</dbReference>
<dbReference type="SFLD" id="SFLDG01144">
    <property type="entry name" value="C2.B.4:_PGP_Like"/>
    <property type="match status" value="1"/>
</dbReference>
<dbReference type="InterPro" id="IPR023214">
    <property type="entry name" value="HAD_sf"/>
</dbReference>
<keyword evidence="3 6" id="KW-0378">Hydrolase</keyword>
<keyword evidence="2" id="KW-0479">Metal-binding</keyword>
<evidence type="ECO:0000256" key="2">
    <source>
        <dbReference type="ARBA" id="ARBA00022723"/>
    </source>
</evidence>
<dbReference type="NCBIfam" id="TIGR01484">
    <property type="entry name" value="HAD-SF-IIB"/>
    <property type="match status" value="1"/>
</dbReference>
<comment type="similarity">
    <text evidence="5">Belongs to the HAD-like hydrolase superfamily. Cof family.</text>
</comment>
<evidence type="ECO:0000256" key="4">
    <source>
        <dbReference type="ARBA" id="ARBA00022842"/>
    </source>
</evidence>
<dbReference type="SFLD" id="SFLDS00003">
    <property type="entry name" value="Haloacid_Dehalogenase"/>
    <property type="match status" value="1"/>
</dbReference>
<dbReference type="GO" id="GO:0016787">
    <property type="term" value="F:hydrolase activity"/>
    <property type="evidence" value="ECO:0007669"/>
    <property type="project" value="UniProtKB-KW"/>
</dbReference>
<reference evidence="6 7" key="1">
    <citation type="submission" date="2022-06" db="EMBL/GenBank/DDBJ databases">
        <title>Thiomicrohabdus sp. nov, an obligately chemolithoautotrophic, sulfur-oxidizing bacterium isolated from beach of Guanyin Mountain. Amoy.</title>
        <authorList>
            <person name="Zhu H."/>
        </authorList>
    </citation>
    <scope>NUCLEOTIDE SEQUENCE [LARGE SCALE GENOMIC DNA]</scope>
    <source>
        <strain evidence="6 7">XGS-01</strain>
    </source>
</reference>
<dbReference type="SFLD" id="SFLDG01140">
    <property type="entry name" value="C2.B:_Phosphomannomutase_and_P"/>
    <property type="match status" value="1"/>
</dbReference>
<organism evidence="6 7">
    <name type="scientific">Thiomicrorhabdus lithotrophica</name>
    <dbReference type="NCBI Taxonomy" id="2949997"/>
    <lineage>
        <taxon>Bacteria</taxon>
        <taxon>Pseudomonadati</taxon>
        <taxon>Pseudomonadota</taxon>
        <taxon>Gammaproteobacteria</taxon>
        <taxon>Thiotrichales</taxon>
        <taxon>Piscirickettsiaceae</taxon>
        <taxon>Thiomicrorhabdus</taxon>
    </lineage>
</organism>
<evidence type="ECO:0000313" key="6">
    <source>
        <dbReference type="EMBL" id="WEJ61926.1"/>
    </source>
</evidence>
<comment type="cofactor">
    <cofactor evidence="1">
        <name>Mg(2+)</name>
        <dbReference type="ChEBI" id="CHEBI:18420"/>
    </cofactor>
</comment>
<dbReference type="SUPFAM" id="SSF56784">
    <property type="entry name" value="HAD-like"/>
    <property type="match status" value="1"/>
</dbReference>
<gene>
    <name evidence="6" type="ORF">NR989_07860</name>
</gene>
<name>A0ABY8C7I2_9GAMM</name>
<keyword evidence="7" id="KW-1185">Reference proteome</keyword>
<dbReference type="InterPro" id="IPR000150">
    <property type="entry name" value="Cof"/>
</dbReference>
<dbReference type="PANTHER" id="PTHR47267:SF4">
    <property type="entry name" value="PYRIDOXAL PHOSPHATE PHOSPHATASE YIGL"/>
    <property type="match status" value="1"/>
</dbReference>
<dbReference type="NCBIfam" id="TIGR00099">
    <property type="entry name" value="Cof-subfamily"/>
    <property type="match status" value="1"/>
</dbReference>
<protein>
    <submittedName>
        <fullName evidence="6">HAD family hydrolase</fullName>
    </submittedName>
</protein>
<dbReference type="PANTHER" id="PTHR47267">
    <property type="match status" value="1"/>
</dbReference>
<evidence type="ECO:0000256" key="5">
    <source>
        <dbReference type="ARBA" id="ARBA00034778"/>
    </source>
</evidence>
<keyword evidence="4" id="KW-0460">Magnesium</keyword>
<dbReference type="Gene3D" id="3.30.1240.10">
    <property type="match status" value="1"/>
</dbReference>